<feature type="transmembrane region" description="Helical" evidence="1">
    <location>
        <begin position="58"/>
        <end position="79"/>
    </location>
</feature>
<dbReference type="Pfam" id="PF07331">
    <property type="entry name" value="TctB"/>
    <property type="match status" value="1"/>
</dbReference>
<dbReference type="EMBL" id="JAALAA010000008">
    <property type="protein sequence ID" value="NGN93408.1"/>
    <property type="molecule type" value="Genomic_DNA"/>
</dbReference>
<evidence type="ECO:0000259" key="2">
    <source>
        <dbReference type="Pfam" id="PF07331"/>
    </source>
</evidence>
<keyword evidence="1" id="KW-1133">Transmembrane helix</keyword>
<dbReference type="Proteomes" id="UP000483261">
    <property type="component" value="Unassembled WGS sequence"/>
</dbReference>
<feature type="transmembrane region" description="Helical" evidence="1">
    <location>
        <begin position="146"/>
        <end position="168"/>
    </location>
</feature>
<dbReference type="AlphaFoldDB" id="A0A6M1R776"/>
<evidence type="ECO:0000256" key="1">
    <source>
        <dbReference type="SAM" id="Phobius"/>
    </source>
</evidence>
<protein>
    <submittedName>
        <fullName evidence="3">Tripartite tricarboxylate transporter TctB family protein</fullName>
    </submittedName>
</protein>
<dbReference type="RefSeq" id="WP_165111136.1">
    <property type="nucleotide sequence ID" value="NZ_JAALAA010000008.1"/>
</dbReference>
<name>A0A6M1R776_9ACTN</name>
<accession>A0A6M1R776</accession>
<keyword evidence="1" id="KW-0812">Transmembrane</keyword>
<gene>
    <name evidence="3" type="ORF">G5C66_11735</name>
</gene>
<dbReference type="InterPro" id="IPR009936">
    <property type="entry name" value="DUF1468"/>
</dbReference>
<sequence>MSVHDTHPETRPENPPARRRVDVGQFGLAAFMVVVGIYTIIDAAGLDVGFADPVGPRVFPYVIGAGLVLVGVLLAVATARGSQPEPEEGEDVDLSSSADWLTVLKLVAVLLFTVATVNLLGWAISGAVLFAGAAWSLGSRTMVRDVIVGLVLAIGSWYAFYVGLGIPLTPGVLDGIL</sequence>
<feature type="transmembrane region" description="Helical" evidence="1">
    <location>
        <begin position="26"/>
        <end position="46"/>
    </location>
</feature>
<keyword evidence="1" id="KW-0472">Membrane</keyword>
<evidence type="ECO:0000313" key="3">
    <source>
        <dbReference type="EMBL" id="NGN93408.1"/>
    </source>
</evidence>
<reference evidence="3 4" key="1">
    <citation type="submission" date="2020-02" db="EMBL/GenBank/DDBJ databases">
        <title>Whole-genome analyses of novel actinobacteria.</title>
        <authorList>
            <person name="Sahin N."/>
        </authorList>
    </citation>
    <scope>NUCLEOTIDE SEQUENCE [LARGE SCALE GENOMIC DNA]</scope>
    <source>
        <strain evidence="3 4">KC13</strain>
    </source>
</reference>
<evidence type="ECO:0000313" key="4">
    <source>
        <dbReference type="Proteomes" id="UP000483261"/>
    </source>
</evidence>
<organism evidence="3 4">
    <name type="scientific">Nocardioides turkmenicus</name>
    <dbReference type="NCBI Taxonomy" id="2711220"/>
    <lineage>
        <taxon>Bacteria</taxon>
        <taxon>Bacillati</taxon>
        <taxon>Actinomycetota</taxon>
        <taxon>Actinomycetes</taxon>
        <taxon>Propionibacteriales</taxon>
        <taxon>Nocardioidaceae</taxon>
        <taxon>Nocardioides</taxon>
    </lineage>
</organism>
<proteinExistence type="predicted"/>
<keyword evidence="4" id="KW-1185">Reference proteome</keyword>
<comment type="caution">
    <text evidence="3">The sequence shown here is derived from an EMBL/GenBank/DDBJ whole genome shotgun (WGS) entry which is preliminary data.</text>
</comment>
<feature type="domain" description="DUF1468" evidence="2">
    <location>
        <begin position="29"/>
        <end position="168"/>
    </location>
</feature>
<feature type="transmembrane region" description="Helical" evidence="1">
    <location>
        <begin position="106"/>
        <end position="134"/>
    </location>
</feature>